<accession>A0A8S4FUV9</accession>
<reference evidence="2" key="1">
    <citation type="submission" date="2020-11" db="EMBL/GenBank/DDBJ databases">
        <authorList>
            <person name="Whiteford S."/>
        </authorList>
    </citation>
    <scope>NUCLEOTIDE SEQUENCE</scope>
</reference>
<sequence length="207" mass="23939">MTPSYKDQWFVIGISGVTCGGKTTLALKLKNVLCPVYMFNQDKYFYPDDSPKHVKCVGLEEEHNNYDILSSLDMERMYKDILDTMEGVADMSVDRNTSDKSGVMKCGNKKVLIVEGFTVLNYKPILDLCDLRYYVVLDYGECLSRRSRRRYDPPDVAGYFETCAWPEHIRYRAEIEKDKSIKLLDGMRPDNFDYVVEELQTLGFKPS</sequence>
<keyword evidence="3" id="KW-1185">Reference proteome</keyword>
<dbReference type="Proteomes" id="UP000653454">
    <property type="component" value="Unassembled WGS sequence"/>
</dbReference>
<dbReference type="SUPFAM" id="SSF52540">
    <property type="entry name" value="P-loop containing nucleoside triphosphate hydrolases"/>
    <property type="match status" value="1"/>
</dbReference>
<gene>
    <name evidence="2" type="ORF">PLXY2_LOCUS10782</name>
</gene>
<dbReference type="EMBL" id="CAJHNJ030000050">
    <property type="protein sequence ID" value="CAG9132513.1"/>
    <property type="molecule type" value="Genomic_DNA"/>
</dbReference>
<dbReference type="PANTHER" id="PTHR10285">
    <property type="entry name" value="URIDINE KINASE"/>
    <property type="match status" value="1"/>
</dbReference>
<dbReference type="InterPro" id="IPR027417">
    <property type="entry name" value="P-loop_NTPase"/>
</dbReference>
<evidence type="ECO:0000313" key="2">
    <source>
        <dbReference type="EMBL" id="CAG9132513.1"/>
    </source>
</evidence>
<feature type="domain" description="Phosphoribulokinase/uridine kinase" evidence="1">
    <location>
        <begin position="11"/>
        <end position="149"/>
    </location>
</feature>
<organism evidence="2 3">
    <name type="scientific">Plutella xylostella</name>
    <name type="common">Diamondback moth</name>
    <name type="synonym">Plutella maculipennis</name>
    <dbReference type="NCBI Taxonomy" id="51655"/>
    <lineage>
        <taxon>Eukaryota</taxon>
        <taxon>Metazoa</taxon>
        <taxon>Ecdysozoa</taxon>
        <taxon>Arthropoda</taxon>
        <taxon>Hexapoda</taxon>
        <taxon>Insecta</taxon>
        <taxon>Pterygota</taxon>
        <taxon>Neoptera</taxon>
        <taxon>Endopterygota</taxon>
        <taxon>Lepidoptera</taxon>
        <taxon>Glossata</taxon>
        <taxon>Ditrysia</taxon>
        <taxon>Yponomeutoidea</taxon>
        <taxon>Plutellidae</taxon>
        <taxon>Plutella</taxon>
    </lineage>
</organism>
<proteinExistence type="predicted"/>
<evidence type="ECO:0000259" key="1">
    <source>
        <dbReference type="Pfam" id="PF00485"/>
    </source>
</evidence>
<dbReference type="AlphaFoldDB" id="A0A8S4FUV9"/>
<dbReference type="GO" id="GO:0005524">
    <property type="term" value="F:ATP binding"/>
    <property type="evidence" value="ECO:0007669"/>
    <property type="project" value="InterPro"/>
</dbReference>
<comment type="caution">
    <text evidence="2">The sequence shown here is derived from an EMBL/GenBank/DDBJ whole genome shotgun (WGS) entry which is preliminary data.</text>
</comment>
<protein>
    <submittedName>
        <fullName evidence="2">(diamondback moth) hypothetical protein</fullName>
    </submittedName>
</protein>
<dbReference type="GO" id="GO:0016301">
    <property type="term" value="F:kinase activity"/>
    <property type="evidence" value="ECO:0007669"/>
    <property type="project" value="InterPro"/>
</dbReference>
<name>A0A8S4FUV9_PLUXY</name>
<evidence type="ECO:0000313" key="3">
    <source>
        <dbReference type="Proteomes" id="UP000653454"/>
    </source>
</evidence>
<dbReference type="Gene3D" id="3.40.50.300">
    <property type="entry name" value="P-loop containing nucleotide triphosphate hydrolases"/>
    <property type="match status" value="1"/>
</dbReference>
<dbReference type="Pfam" id="PF00485">
    <property type="entry name" value="PRK"/>
    <property type="match status" value="1"/>
</dbReference>
<dbReference type="InterPro" id="IPR006083">
    <property type="entry name" value="PRK/URK"/>
</dbReference>